<accession>A0A1G6UD17</accession>
<dbReference type="InterPro" id="IPR027372">
    <property type="entry name" value="Phytase-like_dom"/>
</dbReference>
<evidence type="ECO:0000313" key="4">
    <source>
        <dbReference type="Proteomes" id="UP000199344"/>
    </source>
</evidence>
<gene>
    <name evidence="3" type="ORF">SAMN05421538_101519</name>
</gene>
<evidence type="ECO:0000256" key="1">
    <source>
        <dbReference type="SAM" id="SignalP"/>
    </source>
</evidence>
<protein>
    <recommendedName>
        <fullName evidence="2">Phytase-like domain-containing protein</fullName>
    </recommendedName>
</protein>
<dbReference type="AlphaFoldDB" id="A0A1G6UD17"/>
<feature type="domain" description="Phytase-like" evidence="2">
    <location>
        <begin position="42"/>
        <end position="282"/>
    </location>
</feature>
<dbReference type="STRING" id="591205.SAMN05421538_101519"/>
<dbReference type="Pfam" id="PF13449">
    <property type="entry name" value="Phytase-like"/>
    <property type="match status" value="1"/>
</dbReference>
<dbReference type="InterPro" id="IPR014567">
    <property type="entry name" value="UCP031900"/>
</dbReference>
<feature type="signal peptide" evidence="1">
    <location>
        <begin position="1"/>
        <end position="25"/>
    </location>
</feature>
<dbReference type="OrthoDB" id="9798693at2"/>
<dbReference type="RefSeq" id="WP_090520544.1">
    <property type="nucleotide sequence ID" value="NZ_FNAH01000001.1"/>
</dbReference>
<dbReference type="SUPFAM" id="SSF101898">
    <property type="entry name" value="NHL repeat"/>
    <property type="match status" value="1"/>
</dbReference>
<feature type="chain" id="PRO_5011528777" description="Phytase-like domain-containing protein" evidence="1">
    <location>
        <begin position="26"/>
        <end position="297"/>
    </location>
</feature>
<reference evidence="3 4" key="1">
    <citation type="submission" date="2016-10" db="EMBL/GenBank/DDBJ databases">
        <authorList>
            <person name="de Groot N.N."/>
        </authorList>
    </citation>
    <scope>NUCLEOTIDE SEQUENCE [LARGE SCALE GENOMIC DNA]</scope>
    <source>
        <strain evidence="3 4">DSM 22220</strain>
    </source>
</reference>
<evidence type="ECO:0000313" key="3">
    <source>
        <dbReference type="EMBL" id="SDD39290.1"/>
    </source>
</evidence>
<keyword evidence="4" id="KW-1185">Reference proteome</keyword>
<keyword evidence="1" id="KW-0732">Signal</keyword>
<evidence type="ECO:0000259" key="2">
    <source>
        <dbReference type="Pfam" id="PF13449"/>
    </source>
</evidence>
<dbReference type="Proteomes" id="UP000199344">
    <property type="component" value="Unassembled WGS sequence"/>
</dbReference>
<name>A0A1G6UD17_9RHOB</name>
<sequence length="297" mass="32873">MSGRRNRPLIFFALMMLLTAPPAGAATVEYVGTYVWSLPDRDFGGFSGIEISDDGDEFHVVSDRAWVRWGSVARDSAGRIRGMRMAGRAQLKDSHGTPLRPGHLGDSEGLAIGGDGTAWISFEGLDRIARYDDLDGAAIRIPIPPDWQQIPTNEGFEALAITPDGSLLTLPEYALGDGQEFPVWRYRDGVWDQPFAIPASDRFQATGADIGPDGMLYLLERNFRGLLGFQSRVRRFELRDDGIGAGEVLLESTTLQYDNLEGISVWDDGQGIRITMISDDNFLAIQRTELVEYRVLD</sequence>
<dbReference type="EMBL" id="FNAH01000001">
    <property type="protein sequence ID" value="SDD39290.1"/>
    <property type="molecule type" value="Genomic_DNA"/>
</dbReference>
<organism evidence="3 4">
    <name type="scientific">Paracoccus isoporae</name>
    <dbReference type="NCBI Taxonomy" id="591205"/>
    <lineage>
        <taxon>Bacteria</taxon>
        <taxon>Pseudomonadati</taxon>
        <taxon>Pseudomonadota</taxon>
        <taxon>Alphaproteobacteria</taxon>
        <taxon>Rhodobacterales</taxon>
        <taxon>Paracoccaceae</taxon>
        <taxon>Paracoccus</taxon>
    </lineage>
</organism>
<dbReference type="PIRSF" id="PIRSF031900">
    <property type="entry name" value="UCP031900"/>
    <property type="match status" value="1"/>
</dbReference>
<proteinExistence type="predicted"/>